<reference evidence="1 2" key="1">
    <citation type="submission" date="2016-12" db="EMBL/GenBank/DDBJ databases">
        <authorList>
            <person name="Song W.-J."/>
            <person name="Kurnit D.M."/>
        </authorList>
    </citation>
    <scope>NUCLEOTIDE SEQUENCE [LARGE SCALE GENOMIC DNA]</scope>
    <source>
        <strain evidence="1 2">175</strain>
    </source>
</reference>
<gene>
    <name evidence="1" type="ORF">SAMN02949497_0518</name>
</gene>
<evidence type="ECO:0000313" key="1">
    <source>
        <dbReference type="EMBL" id="SMF97488.1"/>
    </source>
</evidence>
<name>A0A1Y6D3G6_9GAMM</name>
<dbReference type="Proteomes" id="UP000192923">
    <property type="component" value="Unassembled WGS sequence"/>
</dbReference>
<dbReference type="STRING" id="1760988.SAMN02949497_0518"/>
<proteinExistence type="predicted"/>
<protein>
    <submittedName>
        <fullName evidence="1">Uncharacterized protein</fullName>
    </submittedName>
</protein>
<sequence>MNTPELTWRMLAETGRLPYFGGAGLGLLPALFRIHGPWRTAVCATDPASPVLDWLRHNTEAELYLFPVPGAAGSAVWPQGSWDSGTVPTLLGGSERDWLDVGGIAHGLGSRPQLRRCHVLDEALDPDLGLGLILTDIHGSAGLVRGAVRHLASARPALLIARGRQGSIPLATTELLAVAATLAEAGYLLHDSTLTPLNSRDGIEAALRDWRETVFLGLPAGLALALLDAPGEAVTPAGFAAARDRAAWAYLGEYRRPPAVPARIHLQADAIPDAAGFYPAENWEDLRWRWTGPKPRATARVPLPRPGRYRLACRLLKVADGRVLETLRVFVNGQALDLAIEQGEHDIGLAGEFVAGLARFQPVAEILFTHSETYTINPDDPRRLGLALMDIEIERGDY</sequence>
<dbReference type="EMBL" id="FXAM01000002">
    <property type="protein sequence ID" value="SMF97488.1"/>
    <property type="molecule type" value="Genomic_DNA"/>
</dbReference>
<dbReference type="RefSeq" id="WP_176225390.1">
    <property type="nucleotide sequence ID" value="NZ_FXAM01000002.1"/>
</dbReference>
<dbReference type="AlphaFoldDB" id="A0A1Y6D3G6"/>
<keyword evidence="2" id="KW-1185">Reference proteome</keyword>
<organism evidence="1 2">
    <name type="scientific">Methylomagnum ishizawai</name>
    <dbReference type="NCBI Taxonomy" id="1760988"/>
    <lineage>
        <taxon>Bacteria</taxon>
        <taxon>Pseudomonadati</taxon>
        <taxon>Pseudomonadota</taxon>
        <taxon>Gammaproteobacteria</taxon>
        <taxon>Methylococcales</taxon>
        <taxon>Methylococcaceae</taxon>
        <taxon>Methylomagnum</taxon>
    </lineage>
</organism>
<evidence type="ECO:0000313" key="2">
    <source>
        <dbReference type="Proteomes" id="UP000192923"/>
    </source>
</evidence>
<accession>A0A1Y6D3G6</accession>